<evidence type="ECO:0000259" key="11">
    <source>
        <dbReference type="PROSITE" id="PS51706"/>
    </source>
</evidence>
<reference evidence="12 13" key="1">
    <citation type="submission" date="2023-01" db="EMBL/GenBank/DDBJ databases">
        <title>Cultivation and genomic characterization of new, ubiquitous marine nitrite-oxidizing bacteria from the Nitrospirales.</title>
        <authorList>
            <person name="Mueller A.J."/>
            <person name="Daebeler A."/>
            <person name="Herbold C.W."/>
            <person name="Kirkegaard R.H."/>
            <person name="Daims H."/>
        </authorList>
    </citation>
    <scope>NUCLEOTIDE SEQUENCE [LARGE SCALE GENOMIC DNA]</scope>
    <source>
        <strain evidence="12 13">VA</strain>
    </source>
</reference>
<evidence type="ECO:0000256" key="3">
    <source>
        <dbReference type="ARBA" id="ARBA00022618"/>
    </source>
</evidence>
<dbReference type="InterPro" id="IPR030393">
    <property type="entry name" value="G_ENGB_dom"/>
</dbReference>
<comment type="function">
    <text evidence="10">Necessary for normal cell division and for the maintenance of normal septation.</text>
</comment>
<evidence type="ECO:0000256" key="10">
    <source>
        <dbReference type="HAMAP-Rule" id="MF_00321"/>
    </source>
</evidence>
<dbReference type="InterPro" id="IPR005225">
    <property type="entry name" value="Small_GTP-bd"/>
</dbReference>
<keyword evidence="3 10" id="KW-0132">Cell division</keyword>
<comment type="cofactor">
    <cofactor evidence="1">
        <name>Mg(2+)</name>
        <dbReference type="ChEBI" id="CHEBI:18420"/>
    </cofactor>
</comment>
<dbReference type="Proteomes" id="UP001302719">
    <property type="component" value="Chromosome"/>
</dbReference>
<dbReference type="NCBIfam" id="TIGR03598">
    <property type="entry name" value="GTPase_YsxC"/>
    <property type="match status" value="1"/>
</dbReference>
<keyword evidence="6" id="KW-0460">Magnesium</keyword>
<dbReference type="KEGG" id="nall:PP769_04435"/>
<keyword evidence="9 10" id="KW-0131">Cell cycle</keyword>
<evidence type="ECO:0000256" key="8">
    <source>
        <dbReference type="ARBA" id="ARBA00023210"/>
    </source>
</evidence>
<keyword evidence="5 10" id="KW-0547">Nucleotide-binding</keyword>
<protein>
    <recommendedName>
        <fullName evidence="10">Probable GTP-binding protein EngB</fullName>
    </recommendedName>
</protein>
<evidence type="ECO:0000313" key="13">
    <source>
        <dbReference type="Proteomes" id="UP001302719"/>
    </source>
</evidence>
<dbReference type="InterPro" id="IPR006073">
    <property type="entry name" value="GTP-bd"/>
</dbReference>
<keyword evidence="8 10" id="KW-0717">Septation</keyword>
<dbReference type="RefSeq" id="WP_312645649.1">
    <property type="nucleotide sequence ID" value="NZ_CP116967.1"/>
</dbReference>
<dbReference type="NCBIfam" id="TIGR00231">
    <property type="entry name" value="small_GTP"/>
    <property type="match status" value="1"/>
</dbReference>
<dbReference type="GO" id="GO:0005525">
    <property type="term" value="F:GTP binding"/>
    <property type="evidence" value="ECO:0007669"/>
    <property type="project" value="UniProtKB-UniRule"/>
</dbReference>
<evidence type="ECO:0000256" key="9">
    <source>
        <dbReference type="ARBA" id="ARBA00023306"/>
    </source>
</evidence>
<keyword evidence="13" id="KW-1185">Reference proteome</keyword>
<name>A0AA96GF09_9BACT</name>
<comment type="similarity">
    <text evidence="2 10">Belongs to the TRAFAC class TrmE-Era-EngA-EngB-Septin-like GTPase superfamily. EngB GTPase family.</text>
</comment>
<dbReference type="InterPro" id="IPR019987">
    <property type="entry name" value="GTP-bd_ribosome_bio_YsxC"/>
</dbReference>
<dbReference type="GO" id="GO:0000917">
    <property type="term" value="P:division septum assembly"/>
    <property type="evidence" value="ECO:0007669"/>
    <property type="project" value="UniProtKB-KW"/>
</dbReference>
<dbReference type="PROSITE" id="PS51706">
    <property type="entry name" value="G_ENGB"/>
    <property type="match status" value="1"/>
</dbReference>
<keyword evidence="4" id="KW-0479">Metal-binding</keyword>
<dbReference type="Pfam" id="PF01926">
    <property type="entry name" value="MMR_HSR1"/>
    <property type="match status" value="1"/>
</dbReference>
<dbReference type="EMBL" id="CP116967">
    <property type="protein sequence ID" value="WNM59020.1"/>
    <property type="molecule type" value="Genomic_DNA"/>
</dbReference>
<evidence type="ECO:0000256" key="4">
    <source>
        <dbReference type="ARBA" id="ARBA00022723"/>
    </source>
</evidence>
<keyword evidence="7 10" id="KW-0342">GTP-binding</keyword>
<organism evidence="12 13">
    <name type="scientific">Candidatus Nitrospira allomarina</name>
    <dbReference type="NCBI Taxonomy" id="3020900"/>
    <lineage>
        <taxon>Bacteria</taxon>
        <taxon>Pseudomonadati</taxon>
        <taxon>Nitrospirota</taxon>
        <taxon>Nitrospiria</taxon>
        <taxon>Nitrospirales</taxon>
        <taxon>Nitrospiraceae</taxon>
        <taxon>Nitrospira</taxon>
    </lineage>
</organism>
<evidence type="ECO:0000256" key="2">
    <source>
        <dbReference type="ARBA" id="ARBA00009638"/>
    </source>
</evidence>
<dbReference type="GO" id="GO:0046872">
    <property type="term" value="F:metal ion binding"/>
    <property type="evidence" value="ECO:0007669"/>
    <property type="project" value="UniProtKB-KW"/>
</dbReference>
<sequence>MGAFKIFSAEFKASCGTVEQFLKPALPEVAIVGRSNVGKSSAINCLVNQKGLAKVGKTPGKTQTINFFEIATNGPRFMLVDLPGYGFAKVPERIRELWGPLIEEYLRTRKNLQGVVVLVDSRRVQESDRAMVEWLMRLKIPVMVVATKADKVTRGHRQTALRELREGLGMEEDPLFLSAYTGEGKQMLLDQLREVLTLDAPLP</sequence>
<dbReference type="PANTHER" id="PTHR11649">
    <property type="entry name" value="MSS1/TRME-RELATED GTP-BINDING PROTEIN"/>
    <property type="match status" value="1"/>
</dbReference>
<dbReference type="SUPFAM" id="SSF52540">
    <property type="entry name" value="P-loop containing nucleoside triphosphate hydrolases"/>
    <property type="match status" value="1"/>
</dbReference>
<evidence type="ECO:0000256" key="1">
    <source>
        <dbReference type="ARBA" id="ARBA00001946"/>
    </source>
</evidence>
<gene>
    <name evidence="12" type="primary">yihA</name>
    <name evidence="10" type="synonym">engB</name>
    <name evidence="12" type="ORF">PP769_04435</name>
</gene>
<evidence type="ECO:0000256" key="6">
    <source>
        <dbReference type="ARBA" id="ARBA00022842"/>
    </source>
</evidence>
<proteinExistence type="inferred from homology"/>
<feature type="domain" description="EngB-type G" evidence="11">
    <location>
        <begin position="25"/>
        <end position="198"/>
    </location>
</feature>
<evidence type="ECO:0000256" key="7">
    <source>
        <dbReference type="ARBA" id="ARBA00023134"/>
    </source>
</evidence>
<dbReference type="Gene3D" id="3.40.50.300">
    <property type="entry name" value="P-loop containing nucleotide triphosphate hydrolases"/>
    <property type="match status" value="1"/>
</dbReference>
<dbReference type="GO" id="GO:0005829">
    <property type="term" value="C:cytosol"/>
    <property type="evidence" value="ECO:0007669"/>
    <property type="project" value="TreeGrafter"/>
</dbReference>
<dbReference type="InterPro" id="IPR027417">
    <property type="entry name" value="P-loop_NTPase"/>
</dbReference>
<dbReference type="PANTHER" id="PTHR11649:SF13">
    <property type="entry name" value="ENGB-TYPE G DOMAIN-CONTAINING PROTEIN"/>
    <property type="match status" value="1"/>
</dbReference>
<accession>A0AA96GF09</accession>
<dbReference type="CDD" id="cd01876">
    <property type="entry name" value="YihA_EngB"/>
    <property type="match status" value="1"/>
</dbReference>
<evidence type="ECO:0000256" key="5">
    <source>
        <dbReference type="ARBA" id="ARBA00022741"/>
    </source>
</evidence>
<evidence type="ECO:0000313" key="12">
    <source>
        <dbReference type="EMBL" id="WNM59020.1"/>
    </source>
</evidence>
<dbReference type="HAMAP" id="MF_00321">
    <property type="entry name" value="GTPase_EngB"/>
    <property type="match status" value="1"/>
</dbReference>
<dbReference type="AlphaFoldDB" id="A0AA96GF09"/>